<dbReference type="Proteomes" id="UP000649739">
    <property type="component" value="Unassembled WGS sequence"/>
</dbReference>
<dbReference type="Pfam" id="PF01717">
    <property type="entry name" value="Meth_synt_2"/>
    <property type="match status" value="1"/>
</dbReference>
<evidence type="ECO:0000313" key="3">
    <source>
        <dbReference type="Proteomes" id="UP000649739"/>
    </source>
</evidence>
<dbReference type="GO" id="GO:0009086">
    <property type="term" value="P:methionine biosynthetic process"/>
    <property type="evidence" value="ECO:0007669"/>
    <property type="project" value="InterPro"/>
</dbReference>
<dbReference type="AlphaFoldDB" id="A0A8J3F958"/>
<feature type="domain" description="Cobalamin-independent methionine synthase MetE C-terminal/archaeal" evidence="1">
    <location>
        <begin position="117"/>
        <end position="320"/>
    </location>
</feature>
<reference evidence="2" key="1">
    <citation type="journal article" date="2014" name="Int. J. Syst. Evol. Microbiol.">
        <title>Complete genome sequence of Corynebacterium casei LMG S-19264T (=DSM 44701T), isolated from a smear-ripened cheese.</title>
        <authorList>
            <consortium name="US DOE Joint Genome Institute (JGI-PGF)"/>
            <person name="Walter F."/>
            <person name="Albersmeier A."/>
            <person name="Kalinowski J."/>
            <person name="Ruckert C."/>
        </authorList>
    </citation>
    <scope>NUCLEOTIDE SEQUENCE</scope>
    <source>
        <strain evidence="2">JCM 3090</strain>
    </source>
</reference>
<keyword evidence="3" id="KW-1185">Reference proteome</keyword>
<reference evidence="2" key="2">
    <citation type="submission" date="2020-09" db="EMBL/GenBank/DDBJ databases">
        <authorList>
            <person name="Sun Q."/>
            <person name="Ohkuma M."/>
        </authorList>
    </citation>
    <scope>NUCLEOTIDE SEQUENCE</scope>
    <source>
        <strain evidence="2">JCM 3090</strain>
    </source>
</reference>
<sequence>MSAQTWPWPAGSATGIGSLPGVDIAEAQKTVLGELPDLPHLAELPARGPGADLVGRGAGLLTETPVELYAARWRLAARPGRDLRVTRDLMERDLDQLTAQASGYAGPLKVQVAGPWTLAATLELPRGGPALADPGAARDLAAALADGVRAHVAAVAARVPGATVLLQLDEPLLAAVRAGRVPTASTLSTVRPVGDDVVRAALALVIAEAGVPAVVHCCAADPPVSLIAEAGAAAAAIDLDQIGDLDELGLALDRGLGVFAGAAATDPQMPANPMVIADRVERWWHVLGFAPAQLPAQVVVTPACGLAGGSGARARALLTACYRAGRELRDRIGV</sequence>
<name>A0A8J3F958_9ACTN</name>
<dbReference type="InterPro" id="IPR038071">
    <property type="entry name" value="UROD/MetE-like_sf"/>
</dbReference>
<dbReference type="Gene3D" id="3.20.20.210">
    <property type="match status" value="1"/>
</dbReference>
<dbReference type="EMBL" id="BMQB01000002">
    <property type="protein sequence ID" value="GGJ83823.1"/>
    <property type="molecule type" value="Genomic_DNA"/>
</dbReference>
<dbReference type="RefSeq" id="WP_189169026.1">
    <property type="nucleotide sequence ID" value="NZ_BMQB01000002.1"/>
</dbReference>
<proteinExistence type="predicted"/>
<evidence type="ECO:0000313" key="2">
    <source>
        <dbReference type="EMBL" id="GGJ83823.1"/>
    </source>
</evidence>
<dbReference type="GO" id="GO:0003871">
    <property type="term" value="F:5-methyltetrahydropteroyltriglutamate-homocysteine S-methyltransferase activity"/>
    <property type="evidence" value="ECO:0007669"/>
    <property type="project" value="InterPro"/>
</dbReference>
<dbReference type="InterPro" id="IPR002629">
    <property type="entry name" value="Met_Synth_C/arc"/>
</dbReference>
<organism evidence="2 3">
    <name type="scientific">Pilimelia anulata</name>
    <dbReference type="NCBI Taxonomy" id="53371"/>
    <lineage>
        <taxon>Bacteria</taxon>
        <taxon>Bacillati</taxon>
        <taxon>Actinomycetota</taxon>
        <taxon>Actinomycetes</taxon>
        <taxon>Micromonosporales</taxon>
        <taxon>Micromonosporaceae</taxon>
        <taxon>Pilimelia</taxon>
    </lineage>
</organism>
<gene>
    <name evidence="2" type="ORF">GCM10010123_11900</name>
</gene>
<evidence type="ECO:0000259" key="1">
    <source>
        <dbReference type="Pfam" id="PF01717"/>
    </source>
</evidence>
<protein>
    <recommendedName>
        <fullName evidence="1">Cobalamin-independent methionine synthase MetE C-terminal/archaeal domain-containing protein</fullName>
    </recommendedName>
</protein>
<dbReference type="SUPFAM" id="SSF51726">
    <property type="entry name" value="UROD/MetE-like"/>
    <property type="match status" value="1"/>
</dbReference>
<dbReference type="GO" id="GO:0008270">
    <property type="term" value="F:zinc ion binding"/>
    <property type="evidence" value="ECO:0007669"/>
    <property type="project" value="InterPro"/>
</dbReference>
<comment type="caution">
    <text evidence="2">The sequence shown here is derived from an EMBL/GenBank/DDBJ whole genome shotgun (WGS) entry which is preliminary data.</text>
</comment>
<accession>A0A8J3F958</accession>